<keyword evidence="3" id="KW-0949">S-adenosyl-L-methionine</keyword>
<gene>
    <name evidence="4" type="ORF">ACFFF6_17560</name>
</gene>
<evidence type="ECO:0000256" key="1">
    <source>
        <dbReference type="ARBA" id="ARBA00022603"/>
    </source>
</evidence>
<reference evidence="4 5" key="1">
    <citation type="submission" date="2024-09" db="EMBL/GenBank/DDBJ databases">
        <authorList>
            <person name="Sun Q."/>
            <person name="Mori K."/>
        </authorList>
    </citation>
    <scope>NUCLEOTIDE SEQUENCE [LARGE SCALE GENOMIC DNA]</scope>
    <source>
        <strain evidence="4 5">CICC 10874</strain>
    </source>
</reference>
<keyword evidence="5" id="KW-1185">Reference proteome</keyword>
<evidence type="ECO:0000256" key="3">
    <source>
        <dbReference type="ARBA" id="ARBA00022691"/>
    </source>
</evidence>
<dbReference type="InterPro" id="IPR029063">
    <property type="entry name" value="SAM-dependent_MTases_sf"/>
</dbReference>
<keyword evidence="1 4" id="KW-0489">Methyltransferase</keyword>
<dbReference type="GO" id="GO:0032259">
    <property type="term" value="P:methylation"/>
    <property type="evidence" value="ECO:0007669"/>
    <property type="project" value="UniProtKB-KW"/>
</dbReference>
<dbReference type="Proteomes" id="UP001589793">
    <property type="component" value="Unassembled WGS sequence"/>
</dbReference>
<dbReference type="Gene3D" id="3.40.50.150">
    <property type="entry name" value="Vaccinia Virus protein VP39"/>
    <property type="match status" value="1"/>
</dbReference>
<dbReference type="SUPFAM" id="SSF53335">
    <property type="entry name" value="S-adenosyl-L-methionine-dependent methyltransferases"/>
    <property type="match status" value="1"/>
</dbReference>
<dbReference type="PANTHER" id="PTHR10509">
    <property type="entry name" value="O-METHYLTRANSFERASE-RELATED"/>
    <property type="match status" value="1"/>
</dbReference>
<evidence type="ECO:0000256" key="2">
    <source>
        <dbReference type="ARBA" id="ARBA00022679"/>
    </source>
</evidence>
<organism evidence="4 5">
    <name type="scientific">Brachybacterium hainanense</name>
    <dbReference type="NCBI Taxonomy" id="1541174"/>
    <lineage>
        <taxon>Bacteria</taxon>
        <taxon>Bacillati</taxon>
        <taxon>Actinomycetota</taxon>
        <taxon>Actinomycetes</taxon>
        <taxon>Micrococcales</taxon>
        <taxon>Dermabacteraceae</taxon>
        <taxon>Brachybacterium</taxon>
    </lineage>
</organism>
<sequence>MASGKVASWAYSEAFVDEETVFADESVLARARERGAELGVAPVLPGAGALMRLVAAAVDARAVVEVGTGSGVGSLYLLSGMHRSGVLTTIDTEVENQRAARESFAEAGLRHTRVRTIAGRAPEVIGRLTDHAYDMVVFAADAPQADLLLTHALRLLRPGGALLVTQALFHDRVADPASRDATTTAVRALLRRISAERTLAPALVPSGDGVLAAISRP</sequence>
<dbReference type="InterPro" id="IPR002935">
    <property type="entry name" value="SAM_O-MeTrfase"/>
</dbReference>
<accession>A0ABV6RFH3</accession>
<dbReference type="PANTHER" id="PTHR10509:SF85">
    <property type="entry name" value="O-METHYLTRANSFERASE RV1220C-RELATED"/>
    <property type="match status" value="1"/>
</dbReference>
<comment type="caution">
    <text evidence="4">The sequence shown here is derived from an EMBL/GenBank/DDBJ whole genome shotgun (WGS) entry which is preliminary data.</text>
</comment>
<dbReference type="EC" id="2.1.1.-" evidence="4"/>
<dbReference type="EMBL" id="JBHLSV010000029">
    <property type="protein sequence ID" value="MFC0675760.1"/>
    <property type="molecule type" value="Genomic_DNA"/>
</dbReference>
<dbReference type="InterPro" id="IPR050362">
    <property type="entry name" value="Cation-dep_OMT"/>
</dbReference>
<name>A0ABV6RFH3_9MICO</name>
<protein>
    <submittedName>
        <fullName evidence="4">O-methyltransferase</fullName>
        <ecNumber evidence="4">2.1.1.-</ecNumber>
    </submittedName>
</protein>
<proteinExistence type="predicted"/>
<keyword evidence="2 4" id="KW-0808">Transferase</keyword>
<dbReference type="PROSITE" id="PS51682">
    <property type="entry name" value="SAM_OMT_I"/>
    <property type="match status" value="1"/>
</dbReference>
<evidence type="ECO:0000313" key="4">
    <source>
        <dbReference type="EMBL" id="MFC0675760.1"/>
    </source>
</evidence>
<evidence type="ECO:0000313" key="5">
    <source>
        <dbReference type="Proteomes" id="UP001589793"/>
    </source>
</evidence>
<dbReference type="GO" id="GO:0008168">
    <property type="term" value="F:methyltransferase activity"/>
    <property type="evidence" value="ECO:0007669"/>
    <property type="project" value="UniProtKB-KW"/>
</dbReference>
<dbReference type="Pfam" id="PF01596">
    <property type="entry name" value="Methyltransf_3"/>
    <property type="match status" value="1"/>
</dbReference>
<dbReference type="RefSeq" id="WP_376982793.1">
    <property type="nucleotide sequence ID" value="NZ_JBHLSV010000029.1"/>
</dbReference>